<dbReference type="PROSITE" id="PS51257">
    <property type="entry name" value="PROKAR_LIPOPROTEIN"/>
    <property type="match status" value="1"/>
</dbReference>
<dbReference type="AlphaFoldDB" id="A0A968GE19"/>
<comment type="caution">
    <text evidence="1">The sequence shown here is derived from an EMBL/GenBank/DDBJ whole genome shotgun (WGS) entry which is preliminary data.</text>
</comment>
<evidence type="ECO:0000313" key="1">
    <source>
        <dbReference type="EMBL" id="NIZ40729.1"/>
    </source>
</evidence>
<dbReference type="Proteomes" id="UP000711995">
    <property type="component" value="Unassembled WGS sequence"/>
</dbReference>
<gene>
    <name evidence="1" type="ORF">HCT14_04290</name>
</gene>
<keyword evidence="2" id="KW-1185">Reference proteome</keyword>
<protein>
    <recommendedName>
        <fullName evidence="3">Lipoprotein</fullName>
    </recommendedName>
</protein>
<proteinExistence type="predicted"/>
<reference evidence="1 2" key="1">
    <citation type="submission" date="2020-03" db="EMBL/GenBank/DDBJ databases">
        <title>Spirochaetal bacteria isolated from arthropods constitute a novel genus Entomospira genus novum within the order Spirochaetales.</title>
        <authorList>
            <person name="Grana-Miraglia L."/>
            <person name="Sikutova S."/>
            <person name="Fingerle V."/>
            <person name="Sing A."/>
            <person name="Castillo-Ramirez S."/>
            <person name="Margos G."/>
            <person name="Rudolf I."/>
        </authorList>
    </citation>
    <scope>NUCLEOTIDE SEQUENCE [LARGE SCALE GENOMIC DNA]</scope>
    <source>
        <strain evidence="1 2">BR193</strain>
    </source>
</reference>
<organism evidence="1 2">
    <name type="scientific">Entomospira entomophila</name>
    <dbReference type="NCBI Taxonomy" id="2719988"/>
    <lineage>
        <taxon>Bacteria</taxon>
        <taxon>Pseudomonadati</taxon>
        <taxon>Spirochaetota</taxon>
        <taxon>Spirochaetia</taxon>
        <taxon>Spirochaetales</taxon>
        <taxon>Spirochaetaceae</taxon>
        <taxon>Entomospira</taxon>
    </lineage>
</organism>
<dbReference type="EMBL" id="JAATLJ010000001">
    <property type="protein sequence ID" value="NIZ40729.1"/>
    <property type="molecule type" value="Genomic_DNA"/>
</dbReference>
<sequence length="215" mass="25098">MKKILNTYKYKRLIEQCGMILLICSMASCRPMLNNTVILVDERISEDFNRPSAKLDIELKNHMDPDAREYLLTYSLVPIEKTDRFLQIYPANAELPLAIATIETSLLSESIVLIETRHLSQSHQDFSLYYENSQVFLIYGSYREKITRFGDSLHDFERWMLFDEEIQRMGSSSMLITVGSQFHLVWSLISMYDTGVMKVKHLNLNRLTDFTYAIS</sequence>
<dbReference type="RefSeq" id="WP_167700312.1">
    <property type="nucleotide sequence ID" value="NZ_CP118174.1"/>
</dbReference>
<name>A0A968GE19_9SPIO</name>
<evidence type="ECO:0008006" key="3">
    <source>
        <dbReference type="Google" id="ProtNLM"/>
    </source>
</evidence>
<evidence type="ECO:0000313" key="2">
    <source>
        <dbReference type="Proteomes" id="UP000711995"/>
    </source>
</evidence>
<accession>A0A968GE19</accession>